<reference evidence="1 2" key="1">
    <citation type="submission" date="2020-12" db="EMBL/GenBank/DDBJ databases">
        <title>ASc-MMNZ-VFA-070.</title>
        <authorList>
            <person name="Schryvers A."/>
            <person name="Mostafa Nazari M."/>
            <person name="Farshchi Andisi V."/>
            <person name="Timsit E."/>
            <person name="Walter Morck D."/>
        </authorList>
    </citation>
    <scope>NUCLEOTIDE SEQUENCE [LARGE SCALE GENOMIC DNA]</scope>
    <source>
        <strain evidence="1 2">ASc-MMNZ-VFA-070</strain>
    </source>
</reference>
<dbReference type="AlphaFoldDB" id="A0A9Q6Z022"/>
<dbReference type="EMBL" id="CP066558">
    <property type="protein sequence ID" value="QQF82109.1"/>
    <property type="molecule type" value="Genomic_DNA"/>
</dbReference>
<protein>
    <submittedName>
        <fullName evidence="1">Uncharacterized protein</fullName>
    </submittedName>
</protein>
<evidence type="ECO:0000313" key="2">
    <source>
        <dbReference type="Proteomes" id="UP000595373"/>
    </source>
</evidence>
<dbReference type="Proteomes" id="UP000595373">
    <property type="component" value="Chromosome"/>
</dbReference>
<accession>A0A9Q6Z022</accession>
<name>A0A9Q6Z022_HISSO</name>
<dbReference type="OrthoDB" id="5690267at2"/>
<gene>
    <name evidence="1" type="ORF">JFL49_08625</name>
</gene>
<dbReference type="RefSeq" id="WP_075294209.1">
    <property type="nucleotide sequence ID" value="NZ_CP018802.1"/>
</dbReference>
<organism evidence="1 2">
    <name type="scientific">Histophilus somni</name>
    <name type="common">Haemophilus somnus</name>
    <dbReference type="NCBI Taxonomy" id="731"/>
    <lineage>
        <taxon>Bacteria</taxon>
        <taxon>Pseudomonadati</taxon>
        <taxon>Pseudomonadota</taxon>
        <taxon>Gammaproteobacteria</taxon>
        <taxon>Pasteurellales</taxon>
        <taxon>Pasteurellaceae</taxon>
        <taxon>Histophilus</taxon>
    </lineage>
</organism>
<proteinExistence type="predicted"/>
<sequence length="84" mass="9346">MSKRQYRKSTEEKLDQILAITEIINQKVDKQNEELVKIKNDVQALERLVQEMARKNRNTALIAGGISGGLVAVGIELIRVSLAG</sequence>
<keyword evidence="2" id="KW-1185">Reference proteome</keyword>
<evidence type="ECO:0000313" key="1">
    <source>
        <dbReference type="EMBL" id="QQF82109.1"/>
    </source>
</evidence>